<evidence type="ECO:0000256" key="1">
    <source>
        <dbReference type="SAM" id="MobiDB-lite"/>
    </source>
</evidence>
<sequence length="124" mass="13193">MAGRPSQLLSSRGRPGPAAMRAMFSAADTSRSAHQAPDPDRVAMLRTGYSHLQGNSGACSTHAMSHCDCQELDAALSCVLRFSGLTVVAGHHCQSVMCRTLLRARHEIEARCDGQEASNSVTLP</sequence>
<reference evidence="2 3" key="1">
    <citation type="submission" date="2020-02" db="EMBL/GenBank/DDBJ databases">
        <title>Draft genome sequence of Haematococcus lacustris strain NIES-144.</title>
        <authorList>
            <person name="Morimoto D."/>
            <person name="Nakagawa S."/>
            <person name="Yoshida T."/>
            <person name="Sawayama S."/>
        </authorList>
    </citation>
    <scope>NUCLEOTIDE SEQUENCE [LARGE SCALE GENOMIC DNA]</scope>
    <source>
        <strain evidence="2 3">NIES-144</strain>
    </source>
</reference>
<accession>A0A6A0A9Q7</accession>
<dbReference type="Proteomes" id="UP000485058">
    <property type="component" value="Unassembled WGS sequence"/>
</dbReference>
<name>A0A6A0A9Q7_HAELA</name>
<organism evidence="2 3">
    <name type="scientific">Haematococcus lacustris</name>
    <name type="common">Green alga</name>
    <name type="synonym">Haematococcus pluvialis</name>
    <dbReference type="NCBI Taxonomy" id="44745"/>
    <lineage>
        <taxon>Eukaryota</taxon>
        <taxon>Viridiplantae</taxon>
        <taxon>Chlorophyta</taxon>
        <taxon>core chlorophytes</taxon>
        <taxon>Chlorophyceae</taxon>
        <taxon>CS clade</taxon>
        <taxon>Chlamydomonadales</taxon>
        <taxon>Haematococcaceae</taxon>
        <taxon>Haematococcus</taxon>
    </lineage>
</organism>
<dbReference type="AlphaFoldDB" id="A0A6A0A9Q7"/>
<protein>
    <submittedName>
        <fullName evidence="2">Uncharacterized protein</fullName>
    </submittedName>
</protein>
<dbReference type="EMBL" id="BLLF01004331">
    <property type="protein sequence ID" value="GFH29405.1"/>
    <property type="molecule type" value="Genomic_DNA"/>
</dbReference>
<keyword evidence="3" id="KW-1185">Reference proteome</keyword>
<evidence type="ECO:0000313" key="3">
    <source>
        <dbReference type="Proteomes" id="UP000485058"/>
    </source>
</evidence>
<proteinExistence type="predicted"/>
<feature type="region of interest" description="Disordered" evidence="1">
    <location>
        <begin position="1"/>
        <end position="39"/>
    </location>
</feature>
<evidence type="ECO:0000313" key="2">
    <source>
        <dbReference type="EMBL" id="GFH29405.1"/>
    </source>
</evidence>
<gene>
    <name evidence="2" type="ORF">HaLaN_28052</name>
</gene>
<comment type="caution">
    <text evidence="2">The sequence shown here is derived from an EMBL/GenBank/DDBJ whole genome shotgun (WGS) entry which is preliminary data.</text>
</comment>